<evidence type="ECO:0000256" key="1">
    <source>
        <dbReference type="ARBA" id="ARBA00001936"/>
    </source>
</evidence>
<accession>A0A8T2R218</accession>
<reference evidence="9" key="1">
    <citation type="submission" date="2021-08" db="EMBL/GenBank/DDBJ databases">
        <title>WGS assembly of Ceratopteris richardii.</title>
        <authorList>
            <person name="Marchant D.B."/>
            <person name="Chen G."/>
            <person name="Jenkins J."/>
            <person name="Shu S."/>
            <person name="Leebens-Mack J."/>
            <person name="Grimwood J."/>
            <person name="Schmutz J."/>
            <person name="Soltis P."/>
            <person name="Soltis D."/>
            <person name="Chen Z.-H."/>
        </authorList>
    </citation>
    <scope>NUCLEOTIDE SEQUENCE</scope>
    <source>
        <strain evidence="9">Whitten #5841</strain>
        <tissue evidence="9">Leaf</tissue>
    </source>
</reference>
<dbReference type="OrthoDB" id="273917at2759"/>
<dbReference type="InterPro" id="IPR043519">
    <property type="entry name" value="NT_sf"/>
</dbReference>
<dbReference type="PANTHER" id="PTHR23092">
    <property type="entry name" value="POLY(A) RNA POLYMERASE"/>
    <property type="match status" value="1"/>
</dbReference>
<dbReference type="CDD" id="cd05402">
    <property type="entry name" value="NT_PAP_TUTase"/>
    <property type="match status" value="1"/>
</dbReference>
<dbReference type="EC" id="2.7.7.19" evidence="3"/>
<evidence type="ECO:0000256" key="4">
    <source>
        <dbReference type="ARBA" id="ARBA00022679"/>
    </source>
</evidence>
<dbReference type="InterPro" id="IPR045862">
    <property type="entry name" value="Trf4-like"/>
</dbReference>
<dbReference type="PANTHER" id="PTHR23092:SF15">
    <property type="entry name" value="INACTIVE NON-CANONICAL POLY(A) RNA POLYMERASE PROTEIN TRF4-2-RELATED"/>
    <property type="match status" value="1"/>
</dbReference>
<keyword evidence="6" id="KW-0460">Magnesium</keyword>
<dbReference type="EMBL" id="CM035435">
    <property type="protein sequence ID" value="KAH7290422.1"/>
    <property type="molecule type" value="Genomic_DNA"/>
</dbReference>
<dbReference type="Pfam" id="PF22600">
    <property type="entry name" value="MTPAP-like_central"/>
    <property type="match status" value="1"/>
</dbReference>
<feature type="domain" description="Poly(A) RNA polymerase mitochondrial-like central palm" evidence="8">
    <location>
        <begin position="26"/>
        <end position="155"/>
    </location>
</feature>
<feature type="domain" description="PAP-associated" evidence="7">
    <location>
        <begin position="217"/>
        <end position="273"/>
    </location>
</feature>
<dbReference type="FunFam" id="3.30.460.10:FF:000006">
    <property type="entry name" value="non-canonical poly(A) RNA polymerase PAPD5"/>
    <property type="match status" value="1"/>
</dbReference>
<dbReference type="InterPro" id="IPR002058">
    <property type="entry name" value="PAP_assoc"/>
</dbReference>
<evidence type="ECO:0000313" key="10">
    <source>
        <dbReference type="Proteomes" id="UP000825935"/>
    </source>
</evidence>
<protein>
    <recommendedName>
        <fullName evidence="3">polynucleotide adenylyltransferase</fullName>
        <ecNumber evidence="3">2.7.7.19</ecNumber>
    </recommendedName>
</protein>
<dbReference type="EMBL" id="CM035435">
    <property type="protein sequence ID" value="KAH7290421.1"/>
    <property type="molecule type" value="Genomic_DNA"/>
</dbReference>
<gene>
    <name evidence="9" type="ORF">KP509_30G048000</name>
</gene>
<evidence type="ECO:0000259" key="8">
    <source>
        <dbReference type="Pfam" id="PF22600"/>
    </source>
</evidence>
<dbReference type="OMA" id="LIGWLEM"/>
<comment type="cofactor">
    <cofactor evidence="1">
        <name>Mn(2+)</name>
        <dbReference type="ChEBI" id="CHEBI:29035"/>
    </cofactor>
</comment>
<dbReference type="Pfam" id="PF03828">
    <property type="entry name" value="PAP_assoc"/>
    <property type="match status" value="1"/>
</dbReference>
<dbReference type="SUPFAM" id="SSF81631">
    <property type="entry name" value="PAP/OAS1 substrate-binding domain"/>
    <property type="match status" value="1"/>
</dbReference>
<comment type="caution">
    <text evidence="9">The sequence shown here is derived from an EMBL/GenBank/DDBJ whole genome shotgun (WGS) entry which is preliminary data.</text>
</comment>
<dbReference type="GO" id="GO:0005730">
    <property type="term" value="C:nucleolus"/>
    <property type="evidence" value="ECO:0007669"/>
    <property type="project" value="TreeGrafter"/>
</dbReference>
<evidence type="ECO:0000256" key="6">
    <source>
        <dbReference type="ARBA" id="ARBA00022842"/>
    </source>
</evidence>
<organism evidence="9 10">
    <name type="scientific">Ceratopteris richardii</name>
    <name type="common">Triangle waterfern</name>
    <dbReference type="NCBI Taxonomy" id="49495"/>
    <lineage>
        <taxon>Eukaryota</taxon>
        <taxon>Viridiplantae</taxon>
        <taxon>Streptophyta</taxon>
        <taxon>Embryophyta</taxon>
        <taxon>Tracheophyta</taxon>
        <taxon>Polypodiopsida</taxon>
        <taxon>Polypodiidae</taxon>
        <taxon>Polypodiales</taxon>
        <taxon>Pteridineae</taxon>
        <taxon>Pteridaceae</taxon>
        <taxon>Parkerioideae</taxon>
        <taxon>Ceratopteris</taxon>
    </lineage>
</organism>
<dbReference type="GO" id="GO:1990817">
    <property type="term" value="F:poly(A) RNA polymerase activity"/>
    <property type="evidence" value="ECO:0007669"/>
    <property type="project" value="UniProtKB-EC"/>
</dbReference>
<evidence type="ECO:0000256" key="5">
    <source>
        <dbReference type="ARBA" id="ARBA00022723"/>
    </source>
</evidence>
<evidence type="ECO:0000256" key="3">
    <source>
        <dbReference type="ARBA" id="ARBA00012388"/>
    </source>
</evidence>
<sequence length="320" mass="36626">MTCAPWFREPPFWLWSWQDDGRMTQLHQEIQDFYERVRPKQNDENLRERALERVKLVITALWPSCDVKVFGSFATGLYLPKVSDIDILILGDGLGNNGHFRTLSAAFRSSGITKYVEFVGRAKVPILKFREEQSGIHFDIRFNLNQELRAAELISSIHASYPCFAPLYLVLKAYLQAKYLNEVYHTGGINSYTLFVMLYFLLQVHPDGAQALTNSGLGFLLAGFLQFYGESLNVQDYGISCSGAQFFLKLQKNFKDPWKPYLLAVEDPLLPTNDIGKSSFNFPKIQAIFKKTFDFLVLGHFQKGSTHMLMQVLPFQSTAF</sequence>
<comment type="similarity">
    <text evidence="2">Belongs to the DNA polymerase type-B-like family.</text>
</comment>
<dbReference type="SUPFAM" id="SSF81301">
    <property type="entry name" value="Nucleotidyltransferase"/>
    <property type="match status" value="1"/>
</dbReference>
<dbReference type="GO" id="GO:0043634">
    <property type="term" value="P:polyadenylation-dependent ncRNA catabolic process"/>
    <property type="evidence" value="ECO:0007669"/>
    <property type="project" value="TreeGrafter"/>
</dbReference>
<keyword evidence="4" id="KW-0808">Transferase</keyword>
<dbReference type="GO" id="GO:0031499">
    <property type="term" value="C:TRAMP complex"/>
    <property type="evidence" value="ECO:0007669"/>
    <property type="project" value="TreeGrafter"/>
</dbReference>
<dbReference type="Gene3D" id="1.10.1410.10">
    <property type="match status" value="1"/>
</dbReference>
<dbReference type="AlphaFoldDB" id="A0A8T2R218"/>
<name>A0A8T2R218_CERRI</name>
<evidence type="ECO:0000256" key="2">
    <source>
        <dbReference type="ARBA" id="ARBA00008593"/>
    </source>
</evidence>
<dbReference type="GO" id="GO:0031123">
    <property type="term" value="P:RNA 3'-end processing"/>
    <property type="evidence" value="ECO:0007669"/>
    <property type="project" value="TreeGrafter"/>
</dbReference>
<dbReference type="Gene3D" id="3.30.460.10">
    <property type="entry name" value="Beta Polymerase, domain 2"/>
    <property type="match status" value="1"/>
</dbReference>
<dbReference type="GO" id="GO:0046872">
    <property type="term" value="F:metal ion binding"/>
    <property type="evidence" value="ECO:0007669"/>
    <property type="project" value="UniProtKB-KW"/>
</dbReference>
<keyword evidence="10" id="KW-1185">Reference proteome</keyword>
<dbReference type="GO" id="GO:0003729">
    <property type="term" value="F:mRNA binding"/>
    <property type="evidence" value="ECO:0007669"/>
    <property type="project" value="TreeGrafter"/>
</dbReference>
<evidence type="ECO:0000259" key="7">
    <source>
        <dbReference type="Pfam" id="PF03828"/>
    </source>
</evidence>
<evidence type="ECO:0000313" key="9">
    <source>
        <dbReference type="EMBL" id="KAH7290422.1"/>
    </source>
</evidence>
<keyword evidence="5" id="KW-0479">Metal-binding</keyword>
<dbReference type="Proteomes" id="UP000825935">
    <property type="component" value="Chromosome 30"/>
</dbReference>
<proteinExistence type="inferred from homology"/>
<dbReference type="InterPro" id="IPR054708">
    <property type="entry name" value="MTPAP-like_central"/>
</dbReference>